<sequence>MVRRVFRGPHGSAGSGDRPRAGTAVRPVVLRCPELAAFPGLLPVDSAARAITWSPRPGAVTPAEHAEEAIAALDAAGAEAAVVVGWSGGTVVALDLARRFPDRIRGAMLLAAPPTLGTETLLHAVGFPTAVRRLLALGGSTSLRWVGDLLESVTASVPVGDLPAGVLRSAGLLRAEADTAALTAAVRRLLQHDWRWHAELSLAWSASAGPRVSGLSCPVTVLAGAHDVLADVGSIARTVAELPQARVRELPASHFLPFEAPDAVRAELALLLRRVEAVERARLGVDPPPPEVPRVRLPLPEDGPRRKAAPS</sequence>
<dbReference type="PANTHER" id="PTHR43433">
    <property type="entry name" value="HYDROLASE, ALPHA/BETA FOLD FAMILY PROTEIN"/>
    <property type="match status" value="1"/>
</dbReference>
<gene>
    <name evidence="3" type="ORF">HNR68_001711</name>
</gene>
<evidence type="ECO:0000313" key="3">
    <source>
        <dbReference type="EMBL" id="NYI83081.1"/>
    </source>
</evidence>
<dbReference type="Proteomes" id="UP000587002">
    <property type="component" value="Unassembled WGS sequence"/>
</dbReference>
<dbReference type="AlphaFoldDB" id="A0A853AQM9"/>
<keyword evidence="4" id="KW-1185">Reference proteome</keyword>
<dbReference type="InterPro" id="IPR050471">
    <property type="entry name" value="AB_hydrolase"/>
</dbReference>
<dbReference type="Gene3D" id="3.40.50.1820">
    <property type="entry name" value="alpha/beta hydrolase"/>
    <property type="match status" value="1"/>
</dbReference>
<accession>A0A853AQM9</accession>
<dbReference type="InterPro" id="IPR000073">
    <property type="entry name" value="AB_hydrolase_1"/>
</dbReference>
<evidence type="ECO:0000259" key="2">
    <source>
        <dbReference type="Pfam" id="PF00561"/>
    </source>
</evidence>
<evidence type="ECO:0000256" key="1">
    <source>
        <dbReference type="SAM" id="MobiDB-lite"/>
    </source>
</evidence>
<comment type="caution">
    <text evidence="3">The sequence shown here is derived from an EMBL/GenBank/DDBJ whole genome shotgun (WGS) entry which is preliminary data.</text>
</comment>
<dbReference type="GO" id="GO:0003824">
    <property type="term" value="F:catalytic activity"/>
    <property type="evidence" value="ECO:0007669"/>
    <property type="project" value="UniProtKB-ARBA"/>
</dbReference>
<feature type="domain" description="AB hydrolase-1" evidence="2">
    <location>
        <begin position="63"/>
        <end position="261"/>
    </location>
</feature>
<dbReference type="InterPro" id="IPR029058">
    <property type="entry name" value="AB_hydrolase_fold"/>
</dbReference>
<organism evidence="3 4">
    <name type="scientific">Saccharopolyspora hordei</name>
    <dbReference type="NCBI Taxonomy" id="1838"/>
    <lineage>
        <taxon>Bacteria</taxon>
        <taxon>Bacillati</taxon>
        <taxon>Actinomycetota</taxon>
        <taxon>Actinomycetes</taxon>
        <taxon>Pseudonocardiales</taxon>
        <taxon>Pseudonocardiaceae</taxon>
        <taxon>Saccharopolyspora</taxon>
    </lineage>
</organism>
<feature type="region of interest" description="Disordered" evidence="1">
    <location>
        <begin position="283"/>
        <end position="311"/>
    </location>
</feature>
<dbReference type="SUPFAM" id="SSF53474">
    <property type="entry name" value="alpha/beta-Hydrolases"/>
    <property type="match status" value="1"/>
</dbReference>
<reference evidence="3 4" key="1">
    <citation type="submission" date="2020-07" db="EMBL/GenBank/DDBJ databases">
        <title>Sequencing the genomes of 1000 actinobacteria strains.</title>
        <authorList>
            <person name="Klenk H.-P."/>
        </authorList>
    </citation>
    <scope>NUCLEOTIDE SEQUENCE [LARGE SCALE GENOMIC DNA]</scope>
    <source>
        <strain evidence="3 4">DSM 44065</strain>
    </source>
</reference>
<proteinExistence type="predicted"/>
<dbReference type="RefSeq" id="WP_179719307.1">
    <property type="nucleotide sequence ID" value="NZ_BAABFH010000001.1"/>
</dbReference>
<dbReference type="EMBL" id="JACCFJ010000001">
    <property type="protein sequence ID" value="NYI83081.1"/>
    <property type="molecule type" value="Genomic_DNA"/>
</dbReference>
<feature type="region of interest" description="Disordered" evidence="1">
    <location>
        <begin position="1"/>
        <end position="22"/>
    </location>
</feature>
<name>A0A853AQM9_9PSEU</name>
<dbReference type="PANTHER" id="PTHR43433:SF10">
    <property type="entry name" value="AB HYDROLASE-1 DOMAIN-CONTAINING PROTEIN"/>
    <property type="match status" value="1"/>
</dbReference>
<protein>
    <submittedName>
        <fullName evidence="3">Pimeloyl-ACP methyl ester carboxylesterase</fullName>
    </submittedName>
</protein>
<dbReference type="Pfam" id="PF00561">
    <property type="entry name" value="Abhydrolase_1"/>
    <property type="match status" value="1"/>
</dbReference>
<evidence type="ECO:0000313" key="4">
    <source>
        <dbReference type="Proteomes" id="UP000587002"/>
    </source>
</evidence>